<dbReference type="HOGENOM" id="CLU_1651354_0_0_9"/>
<organism evidence="2 3">
    <name type="scientific">Thermosediminibacter oceani (strain ATCC BAA-1034 / DSM 16646 / JW/IW-1228P)</name>
    <dbReference type="NCBI Taxonomy" id="555079"/>
    <lineage>
        <taxon>Bacteria</taxon>
        <taxon>Bacillati</taxon>
        <taxon>Bacillota</taxon>
        <taxon>Clostridia</taxon>
        <taxon>Thermosediminibacterales</taxon>
        <taxon>Thermosediminibacteraceae</taxon>
        <taxon>Thermosediminibacter</taxon>
    </lineage>
</organism>
<keyword evidence="1" id="KW-0812">Transmembrane</keyword>
<keyword evidence="1" id="KW-1133">Transmembrane helix</keyword>
<accession>D9S149</accession>
<dbReference type="AlphaFoldDB" id="D9S149"/>
<keyword evidence="1" id="KW-0472">Membrane</keyword>
<dbReference type="KEGG" id="toc:Toce_2216"/>
<dbReference type="eggNOG" id="ENOG5030G2E">
    <property type="taxonomic scope" value="Bacteria"/>
</dbReference>
<dbReference type="EMBL" id="CP002131">
    <property type="protein sequence ID" value="ADL08928.1"/>
    <property type="molecule type" value="Genomic_DNA"/>
</dbReference>
<sequence>MRHYSKEEWMLFKNGCGTPEKLRNMEEHLYRCDCCLELFLSEIGDDEMRDASRKISPDFDKKVLAAAKKEFLEFGRKRVLRTPGFNKLIAYYTACAMITIMLMTAGLSLKVAEKLGMLANTAWGNRIEQGVSLNWPTKVAKKANEWIINFETGKGGFGIE</sequence>
<gene>
    <name evidence="2" type="ordered locus">Toce_2216</name>
</gene>
<proteinExistence type="predicted"/>
<evidence type="ECO:0000313" key="3">
    <source>
        <dbReference type="Proteomes" id="UP000000272"/>
    </source>
</evidence>
<evidence type="ECO:0008006" key="4">
    <source>
        <dbReference type="Google" id="ProtNLM"/>
    </source>
</evidence>
<protein>
    <recommendedName>
        <fullName evidence="4">Zinc-finger domain-containing protein</fullName>
    </recommendedName>
</protein>
<evidence type="ECO:0000256" key="1">
    <source>
        <dbReference type="SAM" id="Phobius"/>
    </source>
</evidence>
<dbReference type="Proteomes" id="UP000000272">
    <property type="component" value="Chromosome"/>
</dbReference>
<keyword evidence="3" id="KW-1185">Reference proteome</keyword>
<name>D9S149_THEOJ</name>
<dbReference type="OrthoDB" id="1955013at2"/>
<dbReference type="STRING" id="555079.Toce_2216"/>
<reference evidence="2 3" key="1">
    <citation type="journal article" date="2010" name="Stand. Genomic Sci.">
        <title>Complete genome sequence of Thermosediminibacter oceani type strain (JW/IW-1228P).</title>
        <authorList>
            <person name="Pitluck S."/>
            <person name="Yasawong M."/>
            <person name="Munk C."/>
            <person name="Nolan M."/>
            <person name="Lapidus A."/>
            <person name="Lucas S."/>
            <person name="Glavina Del Rio T."/>
            <person name="Tice H."/>
            <person name="Cheng J.F."/>
            <person name="Bruce D."/>
            <person name="Detter C."/>
            <person name="Tapia R."/>
            <person name="Han C."/>
            <person name="Goodwin L."/>
            <person name="Liolios K."/>
            <person name="Ivanova N."/>
            <person name="Mavromatis K."/>
            <person name="Mikhailova N."/>
            <person name="Pati A."/>
            <person name="Chen A."/>
            <person name="Palaniappan K."/>
            <person name="Land M."/>
            <person name="Hauser L."/>
            <person name="Chang Y.J."/>
            <person name="Jeffries C.D."/>
            <person name="Rohde M."/>
            <person name="Spring S."/>
            <person name="Sikorski J."/>
            <person name="Goker M."/>
            <person name="Woyke T."/>
            <person name="Bristow J."/>
            <person name="Eisen J.A."/>
            <person name="Markowitz V."/>
            <person name="Hugenholtz P."/>
            <person name="Kyrpides N.C."/>
            <person name="Klenk H.P."/>
        </authorList>
    </citation>
    <scope>NUCLEOTIDE SEQUENCE [LARGE SCALE GENOMIC DNA]</scope>
    <source>
        <strain evidence="3">ATCC BAA-1034 / DSM 16646 / JW/IW-1228P</strain>
    </source>
</reference>
<dbReference type="RefSeq" id="WP_013276936.1">
    <property type="nucleotide sequence ID" value="NC_014377.1"/>
</dbReference>
<evidence type="ECO:0000313" key="2">
    <source>
        <dbReference type="EMBL" id="ADL08928.1"/>
    </source>
</evidence>
<feature type="transmembrane region" description="Helical" evidence="1">
    <location>
        <begin position="89"/>
        <end position="109"/>
    </location>
</feature>